<keyword evidence="3" id="KW-1185">Reference proteome</keyword>
<reference evidence="2 3" key="1">
    <citation type="submission" date="2019-03" db="EMBL/GenBank/DDBJ databases">
        <title>Draft Genome Sequence of Duganella callidus sp. nov., a Novel Duganella Species Isolated from Cultivated Soil.</title>
        <authorList>
            <person name="Raths R."/>
            <person name="Peta V."/>
            <person name="Bucking H."/>
        </authorList>
    </citation>
    <scope>NUCLEOTIDE SEQUENCE [LARGE SCALE GENOMIC DNA]</scope>
    <source>
        <strain evidence="2 3">DN04</strain>
    </source>
</reference>
<evidence type="ECO:0000313" key="3">
    <source>
        <dbReference type="Proteomes" id="UP000297729"/>
    </source>
</evidence>
<dbReference type="PANTHER" id="PTHR35586:SF1">
    <property type="entry name" value="SLL1691 PROTEIN"/>
    <property type="match status" value="1"/>
</dbReference>
<dbReference type="Proteomes" id="UP000297729">
    <property type="component" value="Unassembled WGS sequence"/>
</dbReference>
<protein>
    <submittedName>
        <fullName evidence="2">Transposase</fullName>
    </submittedName>
</protein>
<dbReference type="RefSeq" id="WP_135202126.1">
    <property type="nucleotide sequence ID" value="NZ_SPVG01000143.1"/>
</dbReference>
<organism evidence="2 3">
    <name type="scientific">Duganella callida</name>
    <dbReference type="NCBI Taxonomy" id="2561932"/>
    <lineage>
        <taxon>Bacteria</taxon>
        <taxon>Pseudomonadati</taxon>
        <taxon>Pseudomonadota</taxon>
        <taxon>Betaproteobacteria</taxon>
        <taxon>Burkholderiales</taxon>
        <taxon>Oxalobacteraceae</taxon>
        <taxon>Telluria group</taxon>
        <taxon>Duganella</taxon>
    </lineage>
</organism>
<proteinExistence type="predicted"/>
<feature type="compositionally biased region" description="Basic and acidic residues" evidence="1">
    <location>
        <begin position="250"/>
        <end position="273"/>
    </location>
</feature>
<evidence type="ECO:0000313" key="2">
    <source>
        <dbReference type="EMBL" id="TFW21060.1"/>
    </source>
</evidence>
<gene>
    <name evidence="2" type="ORF">E4L98_13785</name>
</gene>
<dbReference type="AlphaFoldDB" id="A0A4Y9SJG7"/>
<evidence type="ECO:0000256" key="1">
    <source>
        <dbReference type="SAM" id="MobiDB-lite"/>
    </source>
</evidence>
<dbReference type="OrthoDB" id="932587at2"/>
<dbReference type="PANTHER" id="PTHR35586">
    <property type="entry name" value="SLL1691 PROTEIN"/>
    <property type="match status" value="1"/>
</dbReference>
<name>A0A4Y9SJG7_9BURK</name>
<accession>A0A4Y9SJG7</accession>
<comment type="caution">
    <text evidence="2">The sequence shown here is derived from an EMBL/GenBank/DDBJ whole genome shotgun (WGS) entry which is preliminary data.</text>
</comment>
<feature type="region of interest" description="Disordered" evidence="1">
    <location>
        <begin position="250"/>
        <end position="275"/>
    </location>
</feature>
<sequence length="330" mass="38567">MNDDYDTPWKEVVTRYFPEFMAFYFNDAYAAIDWSRPYAFLDQELAALSHDAAQGRRLLDKLVRVHLRDGGEQWVLVHLEVQGRHDAGFAERIFTYHYRVYDRYRKPVASLAVLADSGRRWRPSSFAYELLGCEMCLMFPIVKLQDYADCIDELLLNHNPFALVTAAHLMTQQTRHDATRRRAFKWRLTRLLYRHHWDRQRILSLFRAIDWMMRLPEAMEQKFHADVLHLEEGGHAMPYVTSIERIGRQIGREEGRKEGREEGRTQGRQEGRAQGRLQGQAEMLLAVLADRYGALDAAARARVEAADEAQLHRWAHKVIHAASLREVFGD</sequence>
<dbReference type="EMBL" id="SPVG01000143">
    <property type="protein sequence ID" value="TFW21060.1"/>
    <property type="molecule type" value="Genomic_DNA"/>
</dbReference>